<sequence length="629" mass="71166">MPPPFKNYYKYFLFDATDYIRNNRPTWTNDDKKFTIGTVWAGSPAVKAWYAQCRDQRNNSVGFPNPNPIPALPHTRADWIIAKATGAMPIPPLPPAAAAVAPAAAINAAVAAALPVAIIARIVNTIAVLAAPPAPFVDKLPHHFWPQTYLNVDPGFPHLDLAEIKKDAQLKNTWLDTRPHLVPEDDQEKDWRGVRYLGAGGFGAAGLWVDLDGTNNIVDRMVIKETKSHRPRTWRDPRMWRDRTPQEIRIHELVEDRRIADPDMCHHLVHMRNSRLFMRRRKYRIYLDFYPGGSLDDAISYHDENWGRPKARINETRYLPEAYIWYVIKALVEACLVLRKGTTNAQPIEGWKPITHLDLQLPNVLLGWQEEADVQNKSASAKGKERAVAPDDTNPFLSPVYPVLTDFGVSFFSPDNNNNNNNGYPLSDNPDDYILGRPESRYPPEKQLQSADNPIFLGEPADVWGIGRIAWQLITNRSLTHGPVRDPPMEDVSGRQYPVFLSSNNPLNSVKNDANTTLRDDGYFPAASRYSIKLREVVSECLNFNTQHRPRLERLHEDATEELAVQGIEDVLQDVEGLGLRLPGMDDFKIGGPIDLTQYRQRGTVPARPFLDLSDVPDESPELPRDTDE</sequence>
<dbReference type="SMART" id="SM00220">
    <property type="entry name" value="S_TKc"/>
    <property type="match status" value="1"/>
</dbReference>
<dbReference type="OrthoDB" id="3673723at2759"/>
<feature type="domain" description="Protein kinase" evidence="2">
    <location>
        <begin position="191"/>
        <end position="563"/>
    </location>
</feature>
<keyword evidence="3" id="KW-0808">Transferase</keyword>
<keyword evidence="4" id="KW-1185">Reference proteome</keyword>
<dbReference type="EMBL" id="MU006250">
    <property type="protein sequence ID" value="KAF2818653.1"/>
    <property type="molecule type" value="Genomic_DNA"/>
</dbReference>
<name>A0A6A6ZD90_9PLEO</name>
<dbReference type="InterPro" id="IPR053083">
    <property type="entry name" value="TF_kinase-domain_protein"/>
</dbReference>
<dbReference type="SUPFAM" id="SSF56112">
    <property type="entry name" value="Protein kinase-like (PK-like)"/>
    <property type="match status" value="1"/>
</dbReference>
<proteinExistence type="predicted"/>
<dbReference type="AlphaFoldDB" id="A0A6A6ZD90"/>
<evidence type="ECO:0000259" key="2">
    <source>
        <dbReference type="PROSITE" id="PS50011"/>
    </source>
</evidence>
<accession>A0A6A6ZD90</accession>
<evidence type="ECO:0000313" key="3">
    <source>
        <dbReference type="EMBL" id="KAF2818653.1"/>
    </source>
</evidence>
<dbReference type="InterPro" id="IPR000719">
    <property type="entry name" value="Prot_kinase_dom"/>
</dbReference>
<dbReference type="PANTHER" id="PTHR44305:SF24">
    <property type="entry name" value="TYROSINE-PROTEIN KINASE C03B1.5-RELATED"/>
    <property type="match status" value="1"/>
</dbReference>
<dbReference type="PROSITE" id="PS50011">
    <property type="entry name" value="PROTEIN_KINASE_DOM"/>
    <property type="match status" value="1"/>
</dbReference>
<gene>
    <name evidence="3" type="ORF">CC86DRAFT_413774</name>
</gene>
<dbReference type="GO" id="GO:0004672">
    <property type="term" value="F:protein kinase activity"/>
    <property type="evidence" value="ECO:0007669"/>
    <property type="project" value="InterPro"/>
</dbReference>
<reference evidence="3" key="1">
    <citation type="journal article" date="2020" name="Stud. Mycol.">
        <title>101 Dothideomycetes genomes: a test case for predicting lifestyles and emergence of pathogens.</title>
        <authorList>
            <person name="Haridas S."/>
            <person name="Albert R."/>
            <person name="Binder M."/>
            <person name="Bloem J."/>
            <person name="Labutti K."/>
            <person name="Salamov A."/>
            <person name="Andreopoulos B."/>
            <person name="Baker S."/>
            <person name="Barry K."/>
            <person name="Bills G."/>
            <person name="Bluhm B."/>
            <person name="Cannon C."/>
            <person name="Castanera R."/>
            <person name="Culley D."/>
            <person name="Daum C."/>
            <person name="Ezra D."/>
            <person name="Gonzalez J."/>
            <person name="Henrissat B."/>
            <person name="Kuo A."/>
            <person name="Liang C."/>
            <person name="Lipzen A."/>
            <person name="Lutzoni F."/>
            <person name="Magnuson J."/>
            <person name="Mondo S."/>
            <person name="Nolan M."/>
            <person name="Ohm R."/>
            <person name="Pangilinan J."/>
            <person name="Park H.-J."/>
            <person name="Ramirez L."/>
            <person name="Alfaro M."/>
            <person name="Sun H."/>
            <person name="Tritt A."/>
            <person name="Yoshinaga Y."/>
            <person name="Zwiers L.-H."/>
            <person name="Turgeon B."/>
            <person name="Goodwin S."/>
            <person name="Spatafora J."/>
            <person name="Crous P."/>
            <person name="Grigoriev I."/>
        </authorList>
    </citation>
    <scope>NUCLEOTIDE SEQUENCE</scope>
    <source>
        <strain evidence="3">CBS 113818</strain>
    </source>
</reference>
<feature type="region of interest" description="Disordered" evidence="1">
    <location>
        <begin position="609"/>
        <end position="629"/>
    </location>
</feature>
<dbReference type="GO" id="GO:0005524">
    <property type="term" value="F:ATP binding"/>
    <property type="evidence" value="ECO:0007669"/>
    <property type="project" value="InterPro"/>
</dbReference>
<dbReference type="Gene3D" id="1.10.510.10">
    <property type="entry name" value="Transferase(Phosphotransferase) domain 1"/>
    <property type="match status" value="1"/>
</dbReference>
<dbReference type="InterPro" id="IPR011009">
    <property type="entry name" value="Kinase-like_dom_sf"/>
</dbReference>
<dbReference type="PANTHER" id="PTHR44305">
    <property type="entry name" value="SI:DKEY-192D15.2-RELATED"/>
    <property type="match status" value="1"/>
</dbReference>
<evidence type="ECO:0000313" key="4">
    <source>
        <dbReference type="Proteomes" id="UP000799424"/>
    </source>
</evidence>
<evidence type="ECO:0000256" key="1">
    <source>
        <dbReference type="SAM" id="MobiDB-lite"/>
    </source>
</evidence>
<keyword evidence="3" id="KW-0418">Kinase</keyword>
<protein>
    <submittedName>
        <fullName evidence="3">Kinase-like protein</fullName>
    </submittedName>
</protein>
<organism evidence="3 4">
    <name type="scientific">Ophiobolus disseminans</name>
    <dbReference type="NCBI Taxonomy" id="1469910"/>
    <lineage>
        <taxon>Eukaryota</taxon>
        <taxon>Fungi</taxon>
        <taxon>Dikarya</taxon>
        <taxon>Ascomycota</taxon>
        <taxon>Pezizomycotina</taxon>
        <taxon>Dothideomycetes</taxon>
        <taxon>Pleosporomycetidae</taxon>
        <taxon>Pleosporales</taxon>
        <taxon>Pleosporineae</taxon>
        <taxon>Phaeosphaeriaceae</taxon>
        <taxon>Ophiobolus</taxon>
    </lineage>
</organism>
<dbReference type="Proteomes" id="UP000799424">
    <property type="component" value="Unassembled WGS sequence"/>
</dbReference>